<dbReference type="AlphaFoldDB" id="A0A061IXG8"/>
<gene>
    <name evidence="3" type="ORF">TRSC58_05537</name>
</gene>
<dbReference type="SUPFAM" id="SSF50985">
    <property type="entry name" value="RCC1/BLIP-II"/>
    <property type="match status" value="1"/>
</dbReference>
<feature type="repeat" description="RCC1" evidence="2">
    <location>
        <begin position="91"/>
        <end position="144"/>
    </location>
</feature>
<dbReference type="Pfam" id="PF00415">
    <property type="entry name" value="RCC1"/>
    <property type="match status" value="1"/>
</dbReference>
<dbReference type="EMBL" id="AUPL01005537">
    <property type="protein sequence ID" value="ESL06785.1"/>
    <property type="molecule type" value="Genomic_DNA"/>
</dbReference>
<dbReference type="PANTHER" id="PTHR22870">
    <property type="entry name" value="REGULATOR OF CHROMOSOME CONDENSATION"/>
    <property type="match status" value="1"/>
</dbReference>
<comment type="caution">
    <text evidence="3">The sequence shown here is derived from an EMBL/GenBank/DDBJ whole genome shotgun (WGS) entry which is preliminary data.</text>
</comment>
<dbReference type="InterPro" id="IPR000408">
    <property type="entry name" value="Reg_chr_condens"/>
</dbReference>
<organism evidence="3 4">
    <name type="scientific">Trypanosoma rangeli SC58</name>
    <dbReference type="NCBI Taxonomy" id="429131"/>
    <lineage>
        <taxon>Eukaryota</taxon>
        <taxon>Discoba</taxon>
        <taxon>Euglenozoa</taxon>
        <taxon>Kinetoplastea</taxon>
        <taxon>Metakinetoplastina</taxon>
        <taxon>Trypanosomatida</taxon>
        <taxon>Trypanosomatidae</taxon>
        <taxon>Trypanosoma</taxon>
        <taxon>Herpetosoma</taxon>
    </lineage>
</organism>
<proteinExistence type="predicted"/>
<dbReference type="OrthoDB" id="5981550at2759"/>
<evidence type="ECO:0000256" key="1">
    <source>
        <dbReference type="ARBA" id="ARBA00022737"/>
    </source>
</evidence>
<keyword evidence="4" id="KW-1185">Reference proteome</keyword>
<sequence>MEEPSDNQHDPAAHNPSTHVAIAVCGCGNDGRLGLGTLESRSHITLIPFFLGTVLREGHNNAAEMNGAGEPVGTIREVRVGGYHNFAITTTGVYGWGLNEHGQLGLGRGSASSVLLPIRVPFFDEETVIDIQCGAYHTFAWTKKGLFVCGKNSDGQLGLPDEGDHFSFTTLLTAAQANNSNVREGDEIGGCRLIQRGQLTHVSCGTHHTLLAFRDVVVVREDNGEVQRQQASPPMHYPLLIAAAGKGDFGELGYDGDAWSVLQAKTKTMQYALRHGLQQQQQQEETDSEARIRICREKKWKAVKPRRALFSSSHFQPVLFPILLDQMAIPPATCNCEILSLHAMHLHSAAILRECTSTENQSGNAGRIRTFHWGCYYCDAPEDDASSIPREDEKEGVSLHAGNETLFRYTTTPHAEVEVMGSGVLGLGEEDSLVTSWTPLPLPYGAKNLRIQAITGREHYLILLENTLVVGFGDNMHGQLGVGESQDVVLCPTVLLRTGDEVKTTPPFAEGCRWKVQSIRDAACGVRHSVYLVEIRCVPLTDVTSAPQA</sequence>
<evidence type="ECO:0000256" key="2">
    <source>
        <dbReference type="PROSITE-ProRule" id="PRU00235"/>
    </source>
</evidence>
<protein>
    <submittedName>
        <fullName evidence="3">Chromatin binding protein</fullName>
    </submittedName>
</protein>
<evidence type="ECO:0000313" key="4">
    <source>
        <dbReference type="Proteomes" id="UP000031737"/>
    </source>
</evidence>
<dbReference type="PROSITE" id="PS50012">
    <property type="entry name" value="RCC1_3"/>
    <property type="match status" value="2"/>
</dbReference>
<evidence type="ECO:0000313" key="3">
    <source>
        <dbReference type="EMBL" id="ESL06785.1"/>
    </source>
</evidence>
<feature type="repeat" description="RCC1" evidence="2">
    <location>
        <begin position="467"/>
        <end position="535"/>
    </location>
</feature>
<reference evidence="3 4" key="1">
    <citation type="submission" date="2013-07" db="EMBL/GenBank/DDBJ databases">
        <authorList>
            <person name="Stoco P.H."/>
            <person name="Wagner G."/>
            <person name="Gerber A."/>
            <person name="Zaha A."/>
            <person name="Thompson C."/>
            <person name="Bartholomeu D.C."/>
            <person name="Luckemeyer D.D."/>
            <person name="Bahia D."/>
            <person name="Loreto E."/>
            <person name="Prestes E.B."/>
            <person name="Lima F.M."/>
            <person name="Rodrigues-Luiz G."/>
            <person name="Vallejo G.A."/>
            <person name="Filho J.F."/>
            <person name="Monteiro K.M."/>
            <person name="Tyler K.M."/>
            <person name="de Almeida L.G."/>
            <person name="Ortiz M.F."/>
            <person name="Siervo M.A."/>
            <person name="de Moraes M.H."/>
            <person name="Cunha O.L."/>
            <person name="Mendonca-Neto R."/>
            <person name="Silva R."/>
            <person name="Teixeira S.M."/>
            <person name="Murta S.M."/>
            <person name="Sincero T.C."/>
            <person name="Mendes T.A."/>
            <person name="Urmenyi T.P."/>
            <person name="Silva V.G."/>
            <person name="da Rocha W.D."/>
            <person name="Andersson B."/>
            <person name="Romanha A.J."/>
            <person name="Steindel M."/>
            <person name="de Vasconcelos A.T."/>
            <person name="Grisard E.C."/>
        </authorList>
    </citation>
    <scope>NUCLEOTIDE SEQUENCE [LARGE SCALE GENOMIC DNA]</scope>
    <source>
        <strain evidence="3 4">SC58</strain>
    </source>
</reference>
<dbReference type="InterPro" id="IPR051210">
    <property type="entry name" value="Ub_ligase/GEF_domain"/>
</dbReference>
<dbReference type="VEuPathDB" id="TriTrypDB:TRSC58_05537"/>
<dbReference type="Gene3D" id="2.130.10.30">
    <property type="entry name" value="Regulator of chromosome condensation 1/beta-lactamase-inhibitor protein II"/>
    <property type="match status" value="2"/>
</dbReference>
<dbReference type="Proteomes" id="UP000031737">
    <property type="component" value="Unassembled WGS sequence"/>
</dbReference>
<keyword evidence="1" id="KW-0677">Repeat</keyword>
<name>A0A061IXG8_TRYRA</name>
<accession>A0A061IXG8</accession>
<dbReference type="PANTHER" id="PTHR22870:SF408">
    <property type="entry name" value="OS09G0560450 PROTEIN"/>
    <property type="match status" value="1"/>
</dbReference>
<dbReference type="InterPro" id="IPR009091">
    <property type="entry name" value="RCC1/BLIP-II"/>
</dbReference>